<dbReference type="eggNOG" id="COG3318">
    <property type="taxonomic scope" value="Bacteria"/>
</dbReference>
<dbReference type="STRING" id="634500.EbC_05010"/>
<dbReference type="Proteomes" id="UP000008793">
    <property type="component" value="Chromosome"/>
</dbReference>
<sequence length="201" mass="22586">MAAKIEGSEENSMNSGPLNEEELEWLDEALMNHGSENSVLDISELDGMFTAILSGPTKLPSSVWLTALWGGEQQIPLWPSDVDENRFNDLIFQHLNDTAERLATAPDQFEPLFGFSTIDDEDYEVVEDWCFGYLRGVALDDWSGLPDSLQPSLDAIAVHGDEEQFAKLEKMTPDEYVLAQQAIRPAALKLYEYWTAKRAPE</sequence>
<protein>
    <submittedName>
        <fullName evidence="1">Conserved uncharacterized protein</fullName>
    </submittedName>
</protein>
<dbReference type="Pfam" id="PF03695">
    <property type="entry name" value="UPF0149"/>
    <property type="match status" value="1"/>
</dbReference>
<dbReference type="EMBL" id="FP236843">
    <property type="protein sequence ID" value="CAX58032.1"/>
    <property type="molecule type" value="Genomic_DNA"/>
</dbReference>
<proteinExistence type="predicted"/>
<dbReference type="NCBIfam" id="TIGR02292">
    <property type="entry name" value="ygfB_yecA"/>
    <property type="match status" value="1"/>
</dbReference>
<evidence type="ECO:0000313" key="1">
    <source>
        <dbReference type="EMBL" id="CAX58032.1"/>
    </source>
</evidence>
<dbReference type="Gene3D" id="1.20.120.740">
    <property type="entry name" value="YgfB uncharacterised protein family UPF0149, PF03695"/>
    <property type="match status" value="1"/>
</dbReference>
<dbReference type="NCBIfam" id="NF007704">
    <property type="entry name" value="PRK10396.1"/>
    <property type="match status" value="1"/>
</dbReference>
<evidence type="ECO:0000313" key="2">
    <source>
        <dbReference type="Proteomes" id="UP000008793"/>
    </source>
</evidence>
<dbReference type="InterPro" id="IPR011978">
    <property type="entry name" value="YgfB-like"/>
</dbReference>
<name>D8MME8_ERWBE</name>
<dbReference type="AlphaFoldDB" id="D8MME8"/>
<organism evidence="2">
    <name type="scientific">Erwinia billingiae (strain Eb661)</name>
    <dbReference type="NCBI Taxonomy" id="634500"/>
    <lineage>
        <taxon>Bacteria</taxon>
        <taxon>Pseudomonadati</taxon>
        <taxon>Pseudomonadota</taxon>
        <taxon>Gammaproteobacteria</taxon>
        <taxon>Enterobacterales</taxon>
        <taxon>Erwiniaceae</taxon>
        <taxon>Erwinia</taxon>
    </lineage>
</organism>
<dbReference type="InterPro" id="IPR036255">
    <property type="entry name" value="YgfB-like_sf"/>
</dbReference>
<dbReference type="KEGG" id="ebi:EbC_05010"/>
<keyword evidence="2" id="KW-1185">Reference proteome</keyword>
<gene>
    <name evidence="1" type="ordered locus">EbC_05010</name>
</gene>
<dbReference type="SUPFAM" id="SSF101327">
    <property type="entry name" value="YgfB-like"/>
    <property type="match status" value="1"/>
</dbReference>
<dbReference type="HOGENOM" id="CLU_078487_0_1_6"/>
<reference evidence="1 2" key="1">
    <citation type="journal article" date="2010" name="BMC Genomics">
        <title>Genome comparison of the epiphytic bacteria Erwinia billingiae and E. tasmaniensis with the pear pathogen E. pyrifoliae.</title>
        <authorList>
            <person name="Kube M."/>
            <person name="Migdoll A.M."/>
            <person name="Gehring I."/>
            <person name="Heitmann K."/>
            <person name="Mayer Y."/>
            <person name="Kuhl H."/>
            <person name="Knaust F."/>
            <person name="Geider K."/>
            <person name="Reinhardt R."/>
        </authorList>
    </citation>
    <scope>NUCLEOTIDE SEQUENCE [LARGE SCALE GENOMIC DNA]</scope>
    <source>
        <strain evidence="1 2">Eb661</strain>
    </source>
</reference>
<accession>D8MME8</accession>